<evidence type="ECO:0000259" key="1">
    <source>
        <dbReference type="Pfam" id="PF09995"/>
    </source>
</evidence>
<gene>
    <name evidence="2" type="ORF">GCM10010971_07710</name>
</gene>
<dbReference type="PANTHER" id="PTHR37539:SF1">
    <property type="entry name" value="ER-BOUND OXYGENASE MPAB_MPAB'_RUBBER OXYGENASE CATALYTIC DOMAIN-CONTAINING PROTEIN"/>
    <property type="match status" value="1"/>
</dbReference>
<name>A0ABQ2PIU6_9NEIS</name>
<dbReference type="Pfam" id="PF09995">
    <property type="entry name" value="MPAB_Lcp_cat"/>
    <property type="match status" value="1"/>
</dbReference>
<feature type="domain" description="ER-bound oxygenase mpaB/mpaB'/Rubber oxygenase catalytic" evidence="1">
    <location>
        <begin position="100"/>
        <end position="322"/>
    </location>
</feature>
<dbReference type="InterPro" id="IPR018713">
    <property type="entry name" value="MPAB/Lcp_cat_dom"/>
</dbReference>
<comment type="caution">
    <text evidence="2">The sequence shown here is derived from an EMBL/GenBank/DDBJ whole genome shotgun (WGS) entry which is preliminary data.</text>
</comment>
<organism evidence="2 3">
    <name type="scientific">Silvimonas amylolytica</name>
    <dbReference type="NCBI Taxonomy" id="449663"/>
    <lineage>
        <taxon>Bacteria</taxon>
        <taxon>Pseudomonadati</taxon>
        <taxon>Pseudomonadota</taxon>
        <taxon>Betaproteobacteria</taxon>
        <taxon>Neisseriales</taxon>
        <taxon>Chitinibacteraceae</taxon>
        <taxon>Silvimonas</taxon>
    </lineage>
</organism>
<sequence>MQVWSNALLDEFKRTADPLADDCIRHLIAHGDITTANDVLARLDTDQTWPADTPAPLLAYLNATASLPPDVDMARIHRAQAFFTRFGLQFGVSLMCRSLPVLYAGKQGGAQVLAATGQLTNRFERRASETLRFILNSAEPGGLDAGGKGLLTIRKVRLMHAAIRHFALAARGWPQAAWPEQWGMPINQEELAGTMLAFSTIAVEGLRTLGVEVSKADEEDQLYLWKTIGHVLGIIPDAMPDDVPSAREFWTALDRRNFGPSPAGAKLAQAHVQFLQSQLPDIARGLVPDLMAVLLGRRAAGYLGLQQSHWWSWAIDLMRWVFRIKRKLADSSHTAQSFVEMYSEVLMEALQKHWASADPGAPFRIPDTPLHPVTRPAPAGEPHVQINIQP</sequence>
<dbReference type="RefSeq" id="WP_188689062.1">
    <property type="nucleotide sequence ID" value="NZ_BMLY01000001.1"/>
</dbReference>
<reference evidence="3" key="1">
    <citation type="journal article" date="2019" name="Int. J. Syst. Evol. Microbiol.">
        <title>The Global Catalogue of Microorganisms (GCM) 10K type strain sequencing project: providing services to taxonomists for standard genome sequencing and annotation.</title>
        <authorList>
            <consortium name="The Broad Institute Genomics Platform"/>
            <consortium name="The Broad Institute Genome Sequencing Center for Infectious Disease"/>
            <person name="Wu L."/>
            <person name="Ma J."/>
        </authorList>
    </citation>
    <scope>NUCLEOTIDE SEQUENCE [LARGE SCALE GENOMIC DNA]</scope>
    <source>
        <strain evidence="3">CGMCC 1.8860</strain>
    </source>
</reference>
<protein>
    <recommendedName>
        <fullName evidence="1">ER-bound oxygenase mpaB/mpaB'/Rubber oxygenase catalytic domain-containing protein</fullName>
    </recommendedName>
</protein>
<dbReference type="InterPro" id="IPR037473">
    <property type="entry name" value="Lcp-like"/>
</dbReference>
<dbReference type="EMBL" id="BMLY01000001">
    <property type="protein sequence ID" value="GGP24952.1"/>
    <property type="molecule type" value="Genomic_DNA"/>
</dbReference>
<dbReference type="PANTHER" id="PTHR37539">
    <property type="entry name" value="SECRETED PROTEIN-RELATED"/>
    <property type="match status" value="1"/>
</dbReference>
<evidence type="ECO:0000313" key="2">
    <source>
        <dbReference type="EMBL" id="GGP24952.1"/>
    </source>
</evidence>
<accession>A0ABQ2PIU6</accession>
<keyword evidence="3" id="KW-1185">Reference proteome</keyword>
<proteinExistence type="predicted"/>
<dbReference type="Proteomes" id="UP000621859">
    <property type="component" value="Unassembled WGS sequence"/>
</dbReference>
<evidence type="ECO:0000313" key="3">
    <source>
        <dbReference type="Proteomes" id="UP000621859"/>
    </source>
</evidence>